<keyword evidence="5 9" id="KW-0012">Acyltransferase</keyword>
<dbReference type="PANTHER" id="PTHR23416">
    <property type="entry name" value="SIALIC ACID SYNTHASE-RELATED"/>
    <property type="match status" value="1"/>
</dbReference>
<evidence type="ECO:0000256" key="5">
    <source>
        <dbReference type="ARBA" id="ARBA00023315"/>
    </source>
</evidence>
<evidence type="ECO:0000256" key="7">
    <source>
        <dbReference type="ARBA" id="ARBA00067695"/>
    </source>
</evidence>
<keyword evidence="2" id="KW-0536">Nodulation</keyword>
<dbReference type="InterPro" id="IPR018357">
    <property type="entry name" value="Hexapep_transf_CS"/>
</dbReference>
<dbReference type="InterPro" id="IPR024688">
    <property type="entry name" value="Mac_dom"/>
</dbReference>
<dbReference type="GO" id="GO:0016407">
    <property type="term" value="F:acetyltransferase activity"/>
    <property type="evidence" value="ECO:0007669"/>
    <property type="project" value="InterPro"/>
</dbReference>
<dbReference type="SUPFAM" id="SSF51161">
    <property type="entry name" value="Trimeric LpxA-like enzymes"/>
    <property type="match status" value="1"/>
</dbReference>
<name>A0A857JGM4_9ALTE</name>
<dbReference type="EMBL" id="CP047656">
    <property type="protein sequence ID" value="QHJ10826.1"/>
    <property type="molecule type" value="Genomic_DNA"/>
</dbReference>
<protein>
    <recommendedName>
        <fullName evidence="7">Nodulation protein L</fullName>
    </recommendedName>
</protein>
<dbReference type="FunFam" id="2.160.10.10:FF:000025">
    <property type="entry name" value="Hexapeptide-repeat containing-acetyltransferase"/>
    <property type="match status" value="1"/>
</dbReference>
<dbReference type="PANTHER" id="PTHR23416:SF23">
    <property type="entry name" value="ACETYLTRANSFERASE C18B11.09C-RELATED"/>
    <property type="match status" value="1"/>
</dbReference>
<accession>A0A857JGM4</accession>
<evidence type="ECO:0000256" key="1">
    <source>
        <dbReference type="ARBA" id="ARBA00007274"/>
    </source>
</evidence>
<dbReference type="GO" id="GO:0008374">
    <property type="term" value="F:O-acyltransferase activity"/>
    <property type="evidence" value="ECO:0007669"/>
    <property type="project" value="TreeGrafter"/>
</dbReference>
<dbReference type="OrthoDB" id="9815592at2"/>
<dbReference type="Proteomes" id="UP000464524">
    <property type="component" value="Chromosome"/>
</dbReference>
<evidence type="ECO:0000259" key="8">
    <source>
        <dbReference type="SMART" id="SM01266"/>
    </source>
</evidence>
<dbReference type="InterPro" id="IPR011004">
    <property type="entry name" value="Trimer_LpxA-like_sf"/>
</dbReference>
<keyword evidence="10" id="KW-1185">Reference proteome</keyword>
<dbReference type="AlphaFoldDB" id="A0A857JGM4"/>
<evidence type="ECO:0000256" key="4">
    <source>
        <dbReference type="ARBA" id="ARBA00022737"/>
    </source>
</evidence>
<reference evidence="9 10" key="1">
    <citation type="submission" date="2019-12" db="EMBL/GenBank/DDBJ databases">
        <title>Genome sequencing and assembly of endphytes of Porphyra tenera.</title>
        <authorList>
            <person name="Park J.M."/>
            <person name="Shin R."/>
            <person name="Jo S.H."/>
        </authorList>
    </citation>
    <scope>NUCLEOTIDE SEQUENCE [LARGE SCALE GENOMIC DNA]</scope>
    <source>
        <strain evidence="9 10">GPM4</strain>
    </source>
</reference>
<dbReference type="PROSITE" id="PS00101">
    <property type="entry name" value="HEXAPEP_TRANSFERASES"/>
    <property type="match status" value="1"/>
</dbReference>
<proteinExistence type="inferred from homology"/>
<organism evidence="9 10">
    <name type="scientific">Paraglaciecola mesophila</name>
    <dbReference type="NCBI Taxonomy" id="197222"/>
    <lineage>
        <taxon>Bacteria</taxon>
        <taxon>Pseudomonadati</taxon>
        <taxon>Pseudomonadota</taxon>
        <taxon>Gammaproteobacteria</taxon>
        <taxon>Alteromonadales</taxon>
        <taxon>Alteromonadaceae</taxon>
        <taxon>Paraglaciecola</taxon>
    </lineage>
</organism>
<evidence type="ECO:0000256" key="2">
    <source>
        <dbReference type="ARBA" id="ARBA00022458"/>
    </source>
</evidence>
<dbReference type="KEGG" id="pmes:FX988_01047"/>
<feature type="domain" description="Maltose/galactoside acetyltransferase" evidence="8">
    <location>
        <begin position="7"/>
        <end position="61"/>
    </location>
</feature>
<dbReference type="RefSeq" id="WP_160178641.1">
    <property type="nucleotide sequence ID" value="NZ_CP047656.1"/>
</dbReference>
<evidence type="ECO:0000256" key="3">
    <source>
        <dbReference type="ARBA" id="ARBA00022679"/>
    </source>
</evidence>
<evidence type="ECO:0000313" key="10">
    <source>
        <dbReference type="Proteomes" id="UP000464524"/>
    </source>
</evidence>
<dbReference type="InterPro" id="IPR001451">
    <property type="entry name" value="Hexapep"/>
</dbReference>
<comment type="similarity">
    <text evidence="1">Belongs to the transferase hexapeptide repeat family.</text>
</comment>
<dbReference type="Pfam" id="PF12464">
    <property type="entry name" value="Mac"/>
    <property type="match status" value="1"/>
</dbReference>
<dbReference type="Gene3D" id="2.160.10.10">
    <property type="entry name" value="Hexapeptide repeat proteins"/>
    <property type="match status" value="1"/>
</dbReference>
<gene>
    <name evidence="9" type="ORF">FX988_01047</name>
</gene>
<dbReference type="InterPro" id="IPR051159">
    <property type="entry name" value="Hexapeptide_acetyltransf"/>
</dbReference>
<dbReference type="SMART" id="SM01266">
    <property type="entry name" value="Mac"/>
    <property type="match status" value="1"/>
</dbReference>
<evidence type="ECO:0000256" key="6">
    <source>
        <dbReference type="ARBA" id="ARBA00055587"/>
    </source>
</evidence>
<keyword evidence="3 9" id="KW-0808">Transferase</keyword>
<keyword evidence="4" id="KW-0677">Repeat</keyword>
<evidence type="ECO:0000313" key="9">
    <source>
        <dbReference type="EMBL" id="QHJ10826.1"/>
    </source>
</evidence>
<comment type="function">
    <text evidence="6">Acetyltransferase implicated in the O-acetylation of Nod factors.</text>
</comment>
<sequence length="196" mass="21160">MDTLTEKEKMLRGELYFPSNKVLQRDRAAAKAACQQFNQAPETQRKSAMKALQNLFAESPNAWIEPTFYCDYGYNIRMGRNFYANHNVVILDAAPVTFGDDVMLAPGVLISTASHPLDAKRRNKGLETARPITIGNSVWIGMGAKILDGVTIGNNAVIAAGAVVNKDVAADTVVAGVPAVAIRKIDNEPSTPANVE</sequence>
<dbReference type="CDD" id="cd03357">
    <property type="entry name" value="LbH_MAT_GAT"/>
    <property type="match status" value="1"/>
</dbReference>
<dbReference type="Pfam" id="PF00132">
    <property type="entry name" value="Hexapep"/>
    <property type="match status" value="1"/>
</dbReference>